<keyword evidence="4 10" id="KW-0489">Methyltransferase</keyword>
<dbReference type="KEGG" id="bpg:Bathy03g02120"/>
<reference evidence="11 12" key="1">
    <citation type="submission" date="2011-10" db="EMBL/GenBank/DDBJ databases">
        <authorList>
            <person name="Genoscope - CEA"/>
        </authorList>
    </citation>
    <scope>NUCLEOTIDE SEQUENCE [LARGE SCALE GENOMIC DNA]</scope>
    <source>
        <strain evidence="11 12">RCC 1105</strain>
    </source>
</reference>
<keyword evidence="7 10" id="KW-0812">Transmembrane</keyword>
<dbReference type="GO" id="GO:0032259">
    <property type="term" value="P:methylation"/>
    <property type="evidence" value="ECO:0007669"/>
    <property type="project" value="UniProtKB-KW"/>
</dbReference>
<dbReference type="InterPro" id="IPR025770">
    <property type="entry name" value="PPMT_MeTrfase"/>
</dbReference>
<dbReference type="Gene3D" id="1.20.120.1630">
    <property type="match status" value="1"/>
</dbReference>
<evidence type="ECO:0000256" key="9">
    <source>
        <dbReference type="ARBA" id="ARBA00023136"/>
    </source>
</evidence>
<accession>K8ECR9</accession>
<dbReference type="OrthoDB" id="422086at2759"/>
<comment type="subcellular location">
    <subcellularLocation>
        <location evidence="10">Endoplasmic reticulum membrane</location>
        <topology evidence="10">Multi-pass membrane protein</topology>
    </subcellularLocation>
    <subcellularLocation>
        <location evidence="1">Membrane</location>
        <topology evidence="1">Multi-pass membrane protein</topology>
    </subcellularLocation>
</comment>
<keyword evidence="5" id="KW-0808">Transferase</keyword>
<evidence type="ECO:0000256" key="2">
    <source>
        <dbReference type="ARBA" id="ARBA00009140"/>
    </source>
</evidence>
<dbReference type="RefSeq" id="XP_007514344.1">
    <property type="nucleotide sequence ID" value="XM_007514282.1"/>
</dbReference>
<dbReference type="eggNOG" id="KOG2628">
    <property type="taxonomic scope" value="Eukaryota"/>
</dbReference>
<dbReference type="EC" id="2.1.1.100" evidence="3 10"/>
<dbReference type="GO" id="GO:0005789">
    <property type="term" value="C:endoplasmic reticulum membrane"/>
    <property type="evidence" value="ECO:0007669"/>
    <property type="project" value="UniProtKB-SubCell"/>
</dbReference>
<dbReference type="PANTHER" id="PTHR12714:SF9">
    <property type="entry name" value="PROTEIN-S-ISOPRENYLCYSTEINE O-METHYLTRANSFERASE"/>
    <property type="match status" value="1"/>
</dbReference>
<dbReference type="STRING" id="41875.K8ECR9"/>
<organism evidence="11 12">
    <name type="scientific">Bathycoccus prasinos</name>
    <dbReference type="NCBI Taxonomy" id="41875"/>
    <lineage>
        <taxon>Eukaryota</taxon>
        <taxon>Viridiplantae</taxon>
        <taxon>Chlorophyta</taxon>
        <taxon>Mamiellophyceae</taxon>
        <taxon>Mamiellales</taxon>
        <taxon>Bathycoccaceae</taxon>
        <taxon>Bathycoccus</taxon>
    </lineage>
</organism>
<keyword evidence="9 10" id="KW-0472">Membrane</keyword>
<gene>
    <name evidence="11" type="ORF">Bathy03g02120</name>
</gene>
<evidence type="ECO:0000256" key="1">
    <source>
        <dbReference type="ARBA" id="ARBA00004141"/>
    </source>
</evidence>
<evidence type="ECO:0000256" key="8">
    <source>
        <dbReference type="ARBA" id="ARBA00022989"/>
    </source>
</evidence>
<dbReference type="GO" id="GO:0004671">
    <property type="term" value="F:protein C-terminal S-isoprenylcysteine carboxyl O-methyltransferase activity"/>
    <property type="evidence" value="ECO:0007669"/>
    <property type="project" value="UniProtKB-EC"/>
</dbReference>
<dbReference type="Proteomes" id="UP000198341">
    <property type="component" value="Chromosome 3"/>
</dbReference>
<evidence type="ECO:0000256" key="3">
    <source>
        <dbReference type="ARBA" id="ARBA00012151"/>
    </source>
</evidence>
<name>K8ECR9_9CHLO</name>
<evidence type="ECO:0000256" key="7">
    <source>
        <dbReference type="ARBA" id="ARBA00022692"/>
    </source>
</evidence>
<keyword evidence="10" id="KW-0256">Endoplasmic reticulum</keyword>
<comment type="caution">
    <text evidence="10">Lacks conserved residue(s) required for the propagation of feature annotation.</text>
</comment>
<dbReference type="AlphaFoldDB" id="K8ECR9"/>
<dbReference type="EMBL" id="FO082276">
    <property type="protein sequence ID" value="CCO15781.1"/>
    <property type="molecule type" value="Genomic_DNA"/>
</dbReference>
<dbReference type="PANTHER" id="PTHR12714">
    <property type="entry name" value="PROTEIN-S ISOPRENYLCYSTEINE O-METHYLTRANSFERASE"/>
    <property type="match status" value="1"/>
</dbReference>
<dbReference type="PROSITE" id="PS51564">
    <property type="entry name" value="SAM_ICMT"/>
    <property type="match status" value="1"/>
</dbReference>
<keyword evidence="6 10" id="KW-0949">S-adenosyl-L-methionine</keyword>
<comment type="catalytic activity">
    <reaction evidence="10">
        <text>[protein]-C-terminal S-[(2E,6E)-farnesyl]-L-cysteine + S-adenosyl-L-methionine = [protein]-C-terminal S-[(2E,6E)-farnesyl]-L-cysteine methyl ester + S-adenosyl-L-homocysteine</text>
        <dbReference type="Rhea" id="RHEA:21672"/>
        <dbReference type="Rhea" id="RHEA-COMP:12125"/>
        <dbReference type="Rhea" id="RHEA-COMP:12126"/>
        <dbReference type="ChEBI" id="CHEBI:57856"/>
        <dbReference type="ChEBI" id="CHEBI:59789"/>
        <dbReference type="ChEBI" id="CHEBI:90510"/>
        <dbReference type="ChEBI" id="CHEBI:90511"/>
        <dbReference type="EC" id="2.1.1.100"/>
    </reaction>
</comment>
<evidence type="ECO:0000256" key="5">
    <source>
        <dbReference type="ARBA" id="ARBA00022679"/>
    </source>
</evidence>
<feature type="transmembrane region" description="Helical" evidence="10">
    <location>
        <begin position="136"/>
        <end position="159"/>
    </location>
</feature>
<keyword evidence="8 10" id="KW-1133">Transmembrane helix</keyword>
<dbReference type="InterPro" id="IPR007269">
    <property type="entry name" value="ICMT_MeTrfase"/>
</dbReference>
<evidence type="ECO:0000313" key="12">
    <source>
        <dbReference type="Proteomes" id="UP000198341"/>
    </source>
</evidence>
<sequence length="199" mass="23187">MNATTSAPAPPHFLESFLVILAFFHLSEFLIAFAYNRNLLNRHSWLFSVPYCSAMALGLCEYFFVDYGAMLGQETIARVHKIGILTCLVGETIRKWAEIHAKHNFTHVIQTEKRATHSLVTEGPYKIFRHPGYFGWFLWAPGTQLVLGNVVSFMVFVGVSWRFFYKRIPVEEYFLERMFGEETYTRYRQKTKTWIPGIP</sequence>
<evidence type="ECO:0000256" key="6">
    <source>
        <dbReference type="ARBA" id="ARBA00022691"/>
    </source>
</evidence>
<proteinExistence type="inferred from homology"/>
<protein>
    <recommendedName>
        <fullName evidence="3 10">Protein-S-isoprenylcysteine O-methyltransferase</fullName>
        <ecNumber evidence="3 10">2.1.1.100</ecNumber>
    </recommendedName>
</protein>
<comment type="similarity">
    <text evidence="2 10">Belongs to the class VI-like SAM-binding methyltransferase superfamily. Isoprenylcysteine carboxyl methyltransferase family.</text>
</comment>
<dbReference type="GeneID" id="19016750"/>
<feature type="transmembrane region" description="Helical" evidence="10">
    <location>
        <begin position="45"/>
        <end position="65"/>
    </location>
</feature>
<evidence type="ECO:0000313" key="11">
    <source>
        <dbReference type="EMBL" id="CCO15781.1"/>
    </source>
</evidence>
<feature type="transmembrane region" description="Helical" evidence="10">
    <location>
        <begin position="12"/>
        <end position="33"/>
    </location>
</feature>
<dbReference type="Pfam" id="PF04140">
    <property type="entry name" value="ICMT"/>
    <property type="match status" value="1"/>
</dbReference>
<evidence type="ECO:0000256" key="4">
    <source>
        <dbReference type="ARBA" id="ARBA00022603"/>
    </source>
</evidence>
<comment type="cofactor">
    <cofactor evidence="10">
        <name>Zn(2+)</name>
        <dbReference type="ChEBI" id="CHEBI:29105"/>
    </cofactor>
    <text evidence="10">Divalent metal cations. Probably Zn(2+).</text>
</comment>
<keyword evidence="12" id="KW-1185">Reference proteome</keyword>
<evidence type="ECO:0000256" key="10">
    <source>
        <dbReference type="RuleBase" id="RU362022"/>
    </source>
</evidence>